<dbReference type="Gene3D" id="1.10.238.10">
    <property type="entry name" value="EF-hand"/>
    <property type="match status" value="1"/>
</dbReference>
<reference evidence="6 7" key="1">
    <citation type="submission" date="2016-02" db="EMBL/GenBank/DDBJ databases">
        <title>Genome analysis of coral dinoflagellate symbionts highlights evolutionary adaptations to a symbiotic lifestyle.</title>
        <authorList>
            <person name="Aranda M."/>
            <person name="Li Y."/>
            <person name="Liew Y.J."/>
            <person name="Baumgarten S."/>
            <person name="Simakov O."/>
            <person name="Wilson M."/>
            <person name="Piel J."/>
            <person name="Ashoor H."/>
            <person name="Bougouffa S."/>
            <person name="Bajic V.B."/>
            <person name="Ryu T."/>
            <person name="Ravasi T."/>
            <person name="Bayer T."/>
            <person name="Micklem G."/>
            <person name="Kim H."/>
            <person name="Bhak J."/>
            <person name="Lajeunesse T.C."/>
            <person name="Voolstra C.R."/>
        </authorList>
    </citation>
    <scope>NUCLEOTIDE SEQUENCE [LARGE SCALE GENOMIC DNA]</scope>
    <source>
        <strain evidence="6 7">CCMP2467</strain>
    </source>
</reference>
<feature type="region of interest" description="Disordered" evidence="2">
    <location>
        <begin position="1179"/>
        <end position="1198"/>
    </location>
</feature>
<feature type="transmembrane region" description="Helical" evidence="3">
    <location>
        <begin position="650"/>
        <end position="674"/>
    </location>
</feature>
<dbReference type="InterPro" id="IPR002048">
    <property type="entry name" value="EF_hand_dom"/>
</dbReference>
<dbReference type="PROSITE" id="PS00018">
    <property type="entry name" value="EF_HAND_1"/>
    <property type="match status" value="1"/>
</dbReference>
<proteinExistence type="predicted"/>
<feature type="signal peptide" evidence="4">
    <location>
        <begin position="1"/>
        <end position="23"/>
    </location>
</feature>
<keyword evidence="3" id="KW-0472">Membrane</keyword>
<dbReference type="Gene3D" id="1.10.287.70">
    <property type="match status" value="1"/>
</dbReference>
<dbReference type="OrthoDB" id="436891at2759"/>
<dbReference type="EMBL" id="LSRX01000814">
    <property type="protein sequence ID" value="OLP88439.1"/>
    <property type="molecule type" value="Genomic_DNA"/>
</dbReference>
<evidence type="ECO:0000313" key="6">
    <source>
        <dbReference type="EMBL" id="OLP88439.1"/>
    </source>
</evidence>
<dbReference type="SUPFAM" id="SSF47473">
    <property type="entry name" value="EF-hand"/>
    <property type="match status" value="1"/>
</dbReference>
<evidence type="ECO:0000256" key="4">
    <source>
        <dbReference type="SAM" id="SignalP"/>
    </source>
</evidence>
<dbReference type="SMART" id="SM00054">
    <property type="entry name" value="EFh"/>
    <property type="match status" value="2"/>
</dbReference>
<keyword evidence="3" id="KW-1133">Transmembrane helix</keyword>
<dbReference type="PROSITE" id="PS50222">
    <property type="entry name" value="EF_HAND_2"/>
    <property type="match status" value="1"/>
</dbReference>
<feature type="transmembrane region" description="Helical" evidence="3">
    <location>
        <begin position="575"/>
        <end position="598"/>
    </location>
</feature>
<keyword evidence="4" id="KW-0732">Signal</keyword>
<feature type="region of interest" description="Disordered" evidence="2">
    <location>
        <begin position="1343"/>
        <end position="1374"/>
    </location>
</feature>
<feature type="region of interest" description="Disordered" evidence="2">
    <location>
        <begin position="1248"/>
        <end position="1269"/>
    </location>
</feature>
<evidence type="ECO:0000256" key="2">
    <source>
        <dbReference type="SAM" id="MobiDB-lite"/>
    </source>
</evidence>
<dbReference type="Proteomes" id="UP000186817">
    <property type="component" value="Unassembled WGS sequence"/>
</dbReference>
<comment type="caution">
    <text evidence="6">The sequence shown here is derived from an EMBL/GenBank/DDBJ whole genome shotgun (WGS) entry which is preliminary data.</text>
</comment>
<keyword evidence="3" id="KW-0812">Transmembrane</keyword>
<protein>
    <recommendedName>
        <fullName evidence="5">EF-hand domain-containing protein</fullName>
    </recommendedName>
</protein>
<dbReference type="InterPro" id="IPR011992">
    <property type="entry name" value="EF-hand-dom_pair"/>
</dbReference>
<evidence type="ECO:0000256" key="3">
    <source>
        <dbReference type="SAM" id="Phobius"/>
    </source>
</evidence>
<keyword evidence="7" id="KW-1185">Reference proteome</keyword>
<evidence type="ECO:0000313" key="7">
    <source>
        <dbReference type="Proteomes" id="UP000186817"/>
    </source>
</evidence>
<evidence type="ECO:0000259" key="5">
    <source>
        <dbReference type="PROSITE" id="PS50222"/>
    </source>
</evidence>
<feature type="domain" description="EF-hand" evidence="5">
    <location>
        <begin position="698"/>
        <end position="733"/>
    </location>
</feature>
<gene>
    <name evidence="6" type="ORF">AK812_SmicGene30229</name>
</gene>
<feature type="chain" id="PRO_5012299726" description="EF-hand domain-containing protein" evidence="4">
    <location>
        <begin position="24"/>
        <end position="1374"/>
    </location>
</feature>
<organism evidence="6 7">
    <name type="scientific">Symbiodinium microadriaticum</name>
    <name type="common">Dinoflagellate</name>
    <name type="synonym">Zooxanthella microadriatica</name>
    <dbReference type="NCBI Taxonomy" id="2951"/>
    <lineage>
        <taxon>Eukaryota</taxon>
        <taxon>Sar</taxon>
        <taxon>Alveolata</taxon>
        <taxon>Dinophyceae</taxon>
        <taxon>Suessiales</taxon>
        <taxon>Symbiodiniaceae</taxon>
        <taxon>Symbiodinium</taxon>
    </lineage>
</organism>
<name>A0A1Q9CZU1_SYMMI</name>
<feature type="region of interest" description="Disordered" evidence="2">
    <location>
        <begin position="25"/>
        <end position="49"/>
    </location>
</feature>
<dbReference type="CDD" id="cd00051">
    <property type="entry name" value="EFh"/>
    <property type="match status" value="1"/>
</dbReference>
<feature type="compositionally biased region" description="Low complexity" evidence="2">
    <location>
        <begin position="1180"/>
        <end position="1198"/>
    </location>
</feature>
<feature type="compositionally biased region" description="Acidic residues" evidence="2">
    <location>
        <begin position="1353"/>
        <end position="1363"/>
    </location>
</feature>
<evidence type="ECO:0000256" key="1">
    <source>
        <dbReference type="ARBA" id="ARBA00022837"/>
    </source>
</evidence>
<dbReference type="InterPro" id="IPR018247">
    <property type="entry name" value="EF_Hand_1_Ca_BS"/>
</dbReference>
<keyword evidence="1" id="KW-0106">Calcium</keyword>
<dbReference type="GO" id="GO:0005509">
    <property type="term" value="F:calcium ion binding"/>
    <property type="evidence" value="ECO:0007669"/>
    <property type="project" value="InterPro"/>
</dbReference>
<sequence>MASTWALLLLLVFLSHDLLEVSAKPKRANTGSAQAAQDVGETDQAASSHDAGFPLEGLLAVAEHVGGTGTMAMDGTECALYGLYEITNSTGAEHTPEELLLLATTEEARESMRHLLRILDTFIDYAAQPEDPTTQPSWPGILSALNGQLQQAEQFASLPAIIEVLPMQKAVAGRSLRFEAMDIGAEGLCGLKKKGTGVCDGDFYHEHASGIYWRWKHSKKEEQSQLIEEAHSPTALLMLTQCPKRIPQHKGGKGKYSALCSHGGALSGTPPMEMRNRMRCSSRPLRMGGFGIIDCGATQTVGSLPAHVEEVEFLAAPFTHFKFGNGTFIFVAVNPNLAIPLRGGKTGHLSIDFRGDWMQQGFRMDAIHLHIQRGDVSEEETYLADCPAGSSESVHVEHACTEQPAPDDVHVSSCVPPDDPTAQSSKDMKASLSALASLVALHFHGKSPSCAMPLYLGDGGHGQCAPKAGAKKEKAKSADKHIARRAVSNRFARLRQSLPQTAVTKPAVVVTVVIETVLDGRILADMEYQDRDQKIVVGVITSHHGAAGYETSRITSDYLVIDAKAVYDTLMKGQWAMIFLGLFIVAGGILLGGLLHGFTVDPTADADLQLWTWRHYGTASRAIYTMFEITFAGSWPLYARPVIEDIAVGYSLFFVAYIVFVVFAVIRVISAIFLKETLDAAQNDAQLVVREKAKASQEYIKRLNKVFRTMDVSQDGVVSKDEFLQLCQDPTIRSYMTSLDVDVNDGSHLFKLLDDGDGNLTYDEFIAGMMRFKGSAKAIDVIYLQREVEWLQMELLRLSHAIIGPNENDPRHKRAGRRSSGLIRAKTEDVEMEKEKALFIVDAEGIVQDTGMTCRAAATRGPLAQRLRRLYRKKQLRRSPAPDFPVACAHPNGFVSWVLPTPPTTPMHKASTAPLHPPVCRIDLEGHVHDIAGLKPPQSPADVHCWERLKLFHKKRHSRWQVEATGHVNHLHEDWDDVYVNNSGTTTPVMDFGPAIPFERTCSMDSEGVLHCSESHRLERTCSIDSEGIIHNLEEIDAPQPSCFASRLKLFHRKKHEKQQRDLKASELPFQDEEHHSRLIVSLDGRVEGWQEYEEEPLIDLGFDAERPELRSYELGRCAPAIRTTVSERRVRLVSTLAVALPTGKKTAQVQASPEEAMAQAKGRGSPWQVPTLPVSAWPGENSGLGAAGAGSSWSPWEASAPAQSLSASSAWQSAHRANSLLSPPWPDSGPPWQSVRGAEPGYVAEAHVRSQDIRPPWRPQPRQRHEAPELLRDENETPVFLQRNRTPEERWQLHVAGQCLPCLFHVKKEDGCRKGDQCLHCHFCTAKQVSQRRRLLHLAARRRRREGRQEQEAEVEEAEAEPAEQNSGGSFWL</sequence>
<accession>A0A1Q9CZU1</accession>